<sequence>MDSSLPLFFLSFSFCTSTKKGERRIAKLINARKHKLLILSLSFSLSFSLTHITLHILLSLIVNGVSDLTV</sequence>
<evidence type="ECO:0000313" key="2">
    <source>
        <dbReference type="EMBL" id="KAK7378934.1"/>
    </source>
</evidence>
<keyword evidence="1" id="KW-0472">Membrane</keyword>
<name>A0AAN9RNQ1_PHACN</name>
<accession>A0AAN9RNQ1</accession>
<gene>
    <name evidence="2" type="ORF">VNO80_04383</name>
</gene>
<keyword evidence="1" id="KW-1133">Transmembrane helix</keyword>
<dbReference type="AlphaFoldDB" id="A0AAN9RNQ1"/>
<evidence type="ECO:0000313" key="3">
    <source>
        <dbReference type="Proteomes" id="UP001374584"/>
    </source>
</evidence>
<protein>
    <submittedName>
        <fullName evidence="2">Uncharacterized protein</fullName>
    </submittedName>
</protein>
<reference evidence="2 3" key="1">
    <citation type="submission" date="2024-01" db="EMBL/GenBank/DDBJ databases">
        <title>The genomes of 5 underutilized Papilionoideae crops provide insights into root nodulation and disease resistanc.</title>
        <authorList>
            <person name="Jiang F."/>
        </authorList>
    </citation>
    <scope>NUCLEOTIDE SEQUENCE [LARGE SCALE GENOMIC DNA]</scope>
    <source>
        <strain evidence="2">JINMINGXINNONG_FW02</strain>
        <tissue evidence="2">Leaves</tissue>
    </source>
</reference>
<organism evidence="2 3">
    <name type="scientific">Phaseolus coccineus</name>
    <name type="common">Scarlet runner bean</name>
    <name type="synonym">Phaseolus multiflorus</name>
    <dbReference type="NCBI Taxonomy" id="3886"/>
    <lineage>
        <taxon>Eukaryota</taxon>
        <taxon>Viridiplantae</taxon>
        <taxon>Streptophyta</taxon>
        <taxon>Embryophyta</taxon>
        <taxon>Tracheophyta</taxon>
        <taxon>Spermatophyta</taxon>
        <taxon>Magnoliopsida</taxon>
        <taxon>eudicotyledons</taxon>
        <taxon>Gunneridae</taxon>
        <taxon>Pentapetalae</taxon>
        <taxon>rosids</taxon>
        <taxon>fabids</taxon>
        <taxon>Fabales</taxon>
        <taxon>Fabaceae</taxon>
        <taxon>Papilionoideae</taxon>
        <taxon>50 kb inversion clade</taxon>
        <taxon>NPAAA clade</taxon>
        <taxon>indigoferoid/millettioid clade</taxon>
        <taxon>Phaseoleae</taxon>
        <taxon>Phaseolus</taxon>
    </lineage>
</organism>
<keyword evidence="3" id="KW-1185">Reference proteome</keyword>
<keyword evidence="1" id="KW-0812">Transmembrane</keyword>
<dbReference type="Proteomes" id="UP001374584">
    <property type="component" value="Unassembled WGS sequence"/>
</dbReference>
<dbReference type="EMBL" id="JAYMYR010000002">
    <property type="protein sequence ID" value="KAK7378934.1"/>
    <property type="molecule type" value="Genomic_DNA"/>
</dbReference>
<comment type="caution">
    <text evidence="2">The sequence shown here is derived from an EMBL/GenBank/DDBJ whole genome shotgun (WGS) entry which is preliminary data.</text>
</comment>
<feature type="transmembrane region" description="Helical" evidence="1">
    <location>
        <begin position="36"/>
        <end position="62"/>
    </location>
</feature>
<proteinExistence type="predicted"/>
<evidence type="ECO:0000256" key="1">
    <source>
        <dbReference type="SAM" id="Phobius"/>
    </source>
</evidence>